<dbReference type="InterPro" id="IPR008565">
    <property type="entry name" value="TtsA-like_GH18_dom"/>
</dbReference>
<dbReference type="InterPro" id="IPR023346">
    <property type="entry name" value="Lysozyme-like_dom_sf"/>
</dbReference>
<keyword evidence="1" id="KW-0812">Transmembrane</keyword>
<dbReference type="EMBL" id="SLWL01000002">
    <property type="protein sequence ID" value="TCO15055.1"/>
    <property type="molecule type" value="Genomic_DNA"/>
</dbReference>
<proteinExistence type="predicted"/>
<dbReference type="InterPro" id="IPR018537">
    <property type="entry name" value="Peptidoglycan-bd_3"/>
</dbReference>
<dbReference type="OrthoDB" id="9815229at2"/>
<evidence type="ECO:0000259" key="2">
    <source>
        <dbReference type="Pfam" id="PF05838"/>
    </source>
</evidence>
<dbReference type="Proteomes" id="UP000294881">
    <property type="component" value="Unassembled WGS sequence"/>
</dbReference>
<evidence type="ECO:0000313" key="4">
    <source>
        <dbReference type="EMBL" id="TCO15055.1"/>
    </source>
</evidence>
<dbReference type="Gene3D" id="1.20.141.10">
    <property type="entry name" value="Chitosanase, subunit A, domain 1"/>
    <property type="match status" value="1"/>
</dbReference>
<keyword evidence="1" id="KW-0472">Membrane</keyword>
<comment type="caution">
    <text evidence="4">The sequence shown here is derived from an EMBL/GenBank/DDBJ whole genome shotgun (WGS) entry which is preliminary data.</text>
</comment>
<name>A0A4R2GX68_9HYPH</name>
<protein>
    <submittedName>
        <fullName evidence="4">Lysozyme family protein</fullName>
    </submittedName>
</protein>
<dbReference type="RefSeq" id="WP_132002955.1">
    <property type="nucleotide sequence ID" value="NZ_JBHUNN010000002.1"/>
</dbReference>
<feature type="domain" description="Peptidoglycan binding" evidence="3">
    <location>
        <begin position="100"/>
        <end position="160"/>
    </location>
</feature>
<keyword evidence="5" id="KW-1185">Reference proteome</keyword>
<organism evidence="4 5">
    <name type="scientific">Camelimonas lactis</name>
    <dbReference type="NCBI Taxonomy" id="659006"/>
    <lineage>
        <taxon>Bacteria</taxon>
        <taxon>Pseudomonadati</taxon>
        <taxon>Pseudomonadota</taxon>
        <taxon>Alphaproteobacteria</taxon>
        <taxon>Hyphomicrobiales</taxon>
        <taxon>Chelatococcaceae</taxon>
        <taxon>Camelimonas</taxon>
    </lineage>
</organism>
<dbReference type="Pfam" id="PF09374">
    <property type="entry name" value="PG_binding_3"/>
    <property type="match status" value="1"/>
</dbReference>
<accession>A0A4R2GX68</accession>
<dbReference type="SUPFAM" id="SSF53955">
    <property type="entry name" value="Lysozyme-like"/>
    <property type="match status" value="1"/>
</dbReference>
<dbReference type="CDD" id="cd13926">
    <property type="entry name" value="N-acetylmuramidase_GH108"/>
    <property type="match status" value="1"/>
</dbReference>
<evidence type="ECO:0000259" key="3">
    <source>
        <dbReference type="Pfam" id="PF09374"/>
    </source>
</evidence>
<feature type="domain" description="TtsA-like Glycoside hydrolase family 108" evidence="2">
    <location>
        <begin position="11"/>
        <end position="95"/>
    </location>
</feature>
<feature type="transmembrane region" description="Helical" evidence="1">
    <location>
        <begin position="237"/>
        <end position="259"/>
    </location>
</feature>
<dbReference type="Pfam" id="PF05838">
    <property type="entry name" value="Glyco_hydro_108"/>
    <property type="match status" value="1"/>
</dbReference>
<evidence type="ECO:0000313" key="5">
    <source>
        <dbReference type="Proteomes" id="UP000294881"/>
    </source>
</evidence>
<dbReference type="AlphaFoldDB" id="A0A4R2GX68"/>
<reference evidence="4 5" key="1">
    <citation type="submission" date="2019-03" db="EMBL/GenBank/DDBJ databases">
        <title>Genomic Encyclopedia of Type Strains, Phase IV (KMG-IV): sequencing the most valuable type-strain genomes for metagenomic binning, comparative biology and taxonomic classification.</title>
        <authorList>
            <person name="Goeker M."/>
        </authorList>
    </citation>
    <scope>NUCLEOTIDE SEQUENCE [LARGE SCALE GENOMIC DNA]</scope>
    <source>
        <strain evidence="4 5">DSM 22958</strain>
    </source>
</reference>
<gene>
    <name evidence="4" type="ORF">EV666_10230</name>
</gene>
<keyword evidence="1" id="KW-1133">Transmembrane helix</keyword>
<sequence length="280" mass="29243">MTATNYPRALTEVLRHEGGYSNHLADPGGATMKGVTQRVYDAERKRKGQSPRSVRYITDDELQSIYRQQYWDKIKGDDLPPGVDYVVFDGAVNSGVAQSAKWLQRAVGVRVDGIIGNATLAAVWAVQDHDRLIASICDQRMSFLKALKTWGTFGNGWTTRVNGVRKTGQAWARGSVGPAVVIDPAGAAKANIEDAKALPSSGAADAAIGGGSAIGTVGVALESARASLAPLAGNSQWISGIVAVLVVAGAAIAIGGIIWRASQRRKAAEAAQALGLPAVA</sequence>
<evidence type="ECO:0000256" key="1">
    <source>
        <dbReference type="SAM" id="Phobius"/>
    </source>
</evidence>